<dbReference type="InterPro" id="IPR014051">
    <property type="entry name" value="Phosphoesterase_HXTX"/>
</dbReference>
<keyword evidence="1 2" id="KW-0378">Hydrolase</keyword>
<feature type="short sequence motif" description="HXTX 1" evidence="2">
    <location>
        <begin position="41"/>
        <end position="44"/>
    </location>
</feature>
<organism evidence="4 5">
    <name type="scientific">Hydrogenothermus marinus</name>
    <dbReference type="NCBI Taxonomy" id="133270"/>
    <lineage>
        <taxon>Bacteria</taxon>
        <taxon>Pseudomonadati</taxon>
        <taxon>Aquificota</taxon>
        <taxon>Aquificia</taxon>
        <taxon>Aquificales</taxon>
        <taxon>Hydrogenothermaceae</taxon>
        <taxon>Hydrogenothermus</taxon>
    </lineage>
</organism>
<gene>
    <name evidence="4" type="ORF">CLV39_0878</name>
</gene>
<feature type="active site" description="Proton donor" evidence="2">
    <location>
        <position position="41"/>
    </location>
</feature>
<dbReference type="NCBIfam" id="TIGR02258">
    <property type="entry name" value="2_5_ligase"/>
    <property type="match status" value="1"/>
</dbReference>
<evidence type="ECO:0000256" key="2">
    <source>
        <dbReference type="HAMAP-Rule" id="MF_01940"/>
    </source>
</evidence>
<dbReference type="PANTHER" id="PTHR35561:SF1">
    <property type="entry name" value="RNA 2',3'-CYCLIC PHOSPHODIESTERASE"/>
    <property type="match status" value="1"/>
</dbReference>
<comment type="catalytic activity">
    <reaction evidence="2">
        <text>a 3'-end 2',3'-cyclophospho-ribonucleotide-RNA + H2O = a 3'-end 2'-phospho-ribonucleotide-RNA + H(+)</text>
        <dbReference type="Rhea" id="RHEA:11828"/>
        <dbReference type="Rhea" id="RHEA-COMP:10464"/>
        <dbReference type="Rhea" id="RHEA-COMP:17353"/>
        <dbReference type="ChEBI" id="CHEBI:15377"/>
        <dbReference type="ChEBI" id="CHEBI:15378"/>
        <dbReference type="ChEBI" id="CHEBI:83064"/>
        <dbReference type="ChEBI" id="CHEBI:173113"/>
        <dbReference type="EC" id="3.1.4.58"/>
    </reaction>
</comment>
<dbReference type="AlphaFoldDB" id="A0A3M0BJ41"/>
<dbReference type="EC" id="3.1.4.58" evidence="2"/>
<comment type="caution">
    <text evidence="4">The sequence shown here is derived from an EMBL/GenBank/DDBJ whole genome shotgun (WGS) entry which is preliminary data.</text>
</comment>
<dbReference type="RefSeq" id="WP_121923006.1">
    <property type="nucleotide sequence ID" value="NZ_REFO01000011.1"/>
</dbReference>
<evidence type="ECO:0000313" key="4">
    <source>
        <dbReference type="EMBL" id="RMA97221.1"/>
    </source>
</evidence>
<dbReference type="GO" id="GO:0016874">
    <property type="term" value="F:ligase activity"/>
    <property type="evidence" value="ECO:0007669"/>
    <property type="project" value="UniProtKB-KW"/>
</dbReference>
<keyword evidence="4" id="KW-0436">Ligase</keyword>
<proteinExistence type="inferred from homology"/>
<accession>A0A3M0BJ41</accession>
<comment type="function">
    <text evidence="2">Hydrolyzes RNA 2',3'-cyclic phosphodiester to an RNA 2'-phosphomonoester.</text>
</comment>
<dbReference type="Pfam" id="PF02834">
    <property type="entry name" value="LigT_PEase"/>
    <property type="match status" value="2"/>
</dbReference>
<feature type="active site" description="Proton acceptor" evidence="2">
    <location>
        <position position="128"/>
    </location>
</feature>
<dbReference type="GO" id="GO:0008664">
    <property type="term" value="F:RNA 2',3'-cyclic 3'-phosphodiesterase activity"/>
    <property type="evidence" value="ECO:0007669"/>
    <property type="project" value="UniProtKB-EC"/>
</dbReference>
<dbReference type="Gene3D" id="3.90.1140.10">
    <property type="entry name" value="Cyclic phosphodiesterase"/>
    <property type="match status" value="1"/>
</dbReference>
<dbReference type="SUPFAM" id="SSF55144">
    <property type="entry name" value="LigT-like"/>
    <property type="match status" value="1"/>
</dbReference>
<comment type="similarity">
    <text evidence="2">Belongs to the 2H phosphoesterase superfamily. ThpR family.</text>
</comment>
<dbReference type="InterPro" id="IPR004175">
    <property type="entry name" value="RNA_CPDase"/>
</dbReference>
<evidence type="ECO:0000313" key="5">
    <source>
        <dbReference type="Proteomes" id="UP000280842"/>
    </source>
</evidence>
<keyword evidence="5" id="KW-1185">Reference proteome</keyword>
<dbReference type="InterPro" id="IPR009097">
    <property type="entry name" value="Cyclic_Pdiesterase"/>
</dbReference>
<dbReference type="OrthoDB" id="9789350at2"/>
<dbReference type="HAMAP" id="MF_01940">
    <property type="entry name" value="RNA_CPDase"/>
    <property type="match status" value="1"/>
</dbReference>
<dbReference type="PANTHER" id="PTHR35561">
    <property type="entry name" value="RNA 2',3'-CYCLIC PHOSPHODIESTERASE"/>
    <property type="match status" value="1"/>
</dbReference>
<protein>
    <recommendedName>
        <fullName evidence="2">RNA 2',3'-cyclic phosphodiesterase</fullName>
        <shortName evidence="2">RNA 2',3'-CPDase</shortName>
        <ecNumber evidence="2">3.1.4.58</ecNumber>
    </recommendedName>
</protein>
<dbReference type="GO" id="GO:0004113">
    <property type="term" value="F:2',3'-cyclic-nucleotide 3'-phosphodiesterase activity"/>
    <property type="evidence" value="ECO:0007669"/>
    <property type="project" value="InterPro"/>
</dbReference>
<dbReference type="EMBL" id="REFO01000011">
    <property type="protein sequence ID" value="RMA97221.1"/>
    <property type="molecule type" value="Genomic_DNA"/>
</dbReference>
<feature type="short sequence motif" description="HXTX 2" evidence="2">
    <location>
        <begin position="128"/>
        <end position="131"/>
    </location>
</feature>
<reference evidence="4 5" key="1">
    <citation type="submission" date="2018-10" db="EMBL/GenBank/DDBJ databases">
        <title>Genomic Encyclopedia of Archaeal and Bacterial Type Strains, Phase II (KMG-II): from individual species to whole genera.</title>
        <authorList>
            <person name="Goeker M."/>
        </authorList>
    </citation>
    <scope>NUCLEOTIDE SEQUENCE [LARGE SCALE GENOMIC DNA]</scope>
    <source>
        <strain evidence="4 5">VM1</strain>
    </source>
</reference>
<dbReference type="Proteomes" id="UP000280842">
    <property type="component" value="Unassembled WGS sequence"/>
</dbReference>
<evidence type="ECO:0000259" key="3">
    <source>
        <dbReference type="Pfam" id="PF02834"/>
    </source>
</evidence>
<feature type="domain" description="Phosphoesterase HXTX" evidence="3">
    <location>
        <begin position="31"/>
        <end position="92"/>
    </location>
</feature>
<feature type="domain" description="Phosphoesterase HXTX" evidence="3">
    <location>
        <begin position="96"/>
        <end position="166"/>
    </location>
</feature>
<sequence length="179" mass="21176">MKRVFVGSFIDQKISKKFYSKIKKDFAGVISGRWIPTENLHITYKFLGNVPENKVKDIKNVLSEILDKQINTKIILKGLSAFPNIENPKVFYISVEDKKGDLKEIHNFVEEKLENLEFEREKRSFTPHITLKRPKFVKIHQFKEKLKEYQYKEFAHIFNIEVNVIESILTNKGAIYRKI</sequence>
<evidence type="ECO:0000256" key="1">
    <source>
        <dbReference type="ARBA" id="ARBA00022801"/>
    </source>
</evidence>
<name>A0A3M0BJ41_9AQUI</name>